<dbReference type="InterPro" id="IPR035906">
    <property type="entry name" value="MetI-like_sf"/>
</dbReference>
<proteinExistence type="inferred from homology"/>
<keyword evidence="3" id="KW-1003">Cell membrane</keyword>
<keyword evidence="6 7" id="KW-0472">Membrane</keyword>
<keyword evidence="10" id="KW-1185">Reference proteome</keyword>
<comment type="subcellular location">
    <subcellularLocation>
        <location evidence="1 7">Cell membrane</location>
        <topology evidence="1 7">Multi-pass membrane protein</topology>
    </subcellularLocation>
</comment>
<keyword evidence="4 7" id="KW-0812">Transmembrane</keyword>
<dbReference type="InterPro" id="IPR000515">
    <property type="entry name" value="MetI-like"/>
</dbReference>
<evidence type="ECO:0000256" key="6">
    <source>
        <dbReference type="ARBA" id="ARBA00023136"/>
    </source>
</evidence>
<evidence type="ECO:0000256" key="5">
    <source>
        <dbReference type="ARBA" id="ARBA00022989"/>
    </source>
</evidence>
<comment type="similarity">
    <text evidence="7">Belongs to the binding-protein-dependent transport system permease family.</text>
</comment>
<dbReference type="CDD" id="cd06261">
    <property type="entry name" value="TM_PBP2"/>
    <property type="match status" value="1"/>
</dbReference>
<dbReference type="SUPFAM" id="SSF161098">
    <property type="entry name" value="MetI-like"/>
    <property type="match status" value="1"/>
</dbReference>
<feature type="transmembrane region" description="Helical" evidence="7">
    <location>
        <begin position="107"/>
        <end position="126"/>
    </location>
</feature>
<feature type="transmembrane region" description="Helical" evidence="7">
    <location>
        <begin position="245"/>
        <end position="267"/>
    </location>
</feature>
<dbReference type="PANTHER" id="PTHR32243">
    <property type="entry name" value="MALTOSE TRANSPORT SYSTEM PERMEASE-RELATED"/>
    <property type="match status" value="1"/>
</dbReference>
<dbReference type="RefSeq" id="WP_406636016.1">
    <property type="nucleotide sequence ID" value="NZ_CP148033.1"/>
</dbReference>
<feature type="transmembrane region" description="Helical" evidence="7">
    <location>
        <begin position="132"/>
        <end position="154"/>
    </location>
</feature>
<dbReference type="PANTHER" id="PTHR32243:SF18">
    <property type="entry name" value="INNER MEMBRANE ABC TRANSPORTER PERMEASE PROTEIN YCJP"/>
    <property type="match status" value="1"/>
</dbReference>
<organism evidence="9 10">
    <name type="scientific">Pseudarthrobacter quantipunctorum</name>
    <dbReference type="NCBI Taxonomy" id="3128980"/>
    <lineage>
        <taxon>Bacteria</taxon>
        <taxon>Bacillati</taxon>
        <taxon>Actinomycetota</taxon>
        <taxon>Actinomycetes</taxon>
        <taxon>Micrococcales</taxon>
        <taxon>Micrococcaceae</taxon>
        <taxon>Pseudarthrobacter</taxon>
    </lineage>
</organism>
<name>A0ABZ2R543_9MICC</name>
<feature type="transmembrane region" description="Helical" evidence="7">
    <location>
        <begin position="12"/>
        <end position="34"/>
    </location>
</feature>
<evidence type="ECO:0000313" key="9">
    <source>
        <dbReference type="EMBL" id="WXK93555.1"/>
    </source>
</evidence>
<gene>
    <name evidence="9" type="ORF">WHH00_01780</name>
</gene>
<dbReference type="InterPro" id="IPR050901">
    <property type="entry name" value="BP-dep_ABC_trans_perm"/>
</dbReference>
<accession>A0ABZ2R543</accession>
<evidence type="ECO:0000256" key="7">
    <source>
        <dbReference type="RuleBase" id="RU363032"/>
    </source>
</evidence>
<dbReference type="Proteomes" id="UP001623384">
    <property type="component" value="Chromosome"/>
</dbReference>
<keyword evidence="2 7" id="KW-0813">Transport</keyword>
<reference evidence="9 10" key="1">
    <citation type="submission" date="2024-03" db="EMBL/GenBank/DDBJ databases">
        <title>Rhodococcus navarretei sp. nov. and Pseudarthrobacter quantumdoti sp. nov., two new species with the ability to biosynthesize Quantum Dots isolated from soil samples at Union Glacier, Antarctica.</title>
        <authorList>
            <person name="Vargas M."/>
        </authorList>
    </citation>
    <scope>NUCLEOTIDE SEQUENCE [LARGE SCALE GENOMIC DNA]</scope>
    <source>
        <strain evidence="9 10">RC-2-3</strain>
    </source>
</reference>
<protein>
    <submittedName>
        <fullName evidence="9">Carbohydrate ABC transporter permease</fullName>
    </submittedName>
</protein>
<evidence type="ECO:0000313" key="10">
    <source>
        <dbReference type="Proteomes" id="UP001623384"/>
    </source>
</evidence>
<evidence type="ECO:0000259" key="8">
    <source>
        <dbReference type="PROSITE" id="PS50928"/>
    </source>
</evidence>
<dbReference type="Pfam" id="PF00528">
    <property type="entry name" value="BPD_transp_1"/>
    <property type="match status" value="1"/>
</dbReference>
<dbReference type="Gene3D" id="1.10.3720.10">
    <property type="entry name" value="MetI-like"/>
    <property type="match status" value="1"/>
</dbReference>
<dbReference type="EMBL" id="CP148033">
    <property type="protein sequence ID" value="WXK93555.1"/>
    <property type="molecule type" value="Genomic_DNA"/>
</dbReference>
<sequence length="282" mass="29062">MPKTQTRSSMGIIGTIAELVLIAAIAATIVPILWMVALSFQPLKNIIGADIVAGFSLSNYTDLLSPGNPLLAQLGNSLVIVVGTVLLCLVFGSLAGYALSQLVIPRAVLLPLLALTAFIPLIPPMVLVPGLYATMSSFGLIGGTLGLVILNTVFQLPFAALLMKVYFDGLPATLREAALIDGASEATAFRSVMLPLVKPGLASVGTFTGIMAWNEFLFGLTMTSGGVTAPLTVGIASLVQPFEVAWGQMAAAGTLAAIPIIIITIIANRYIVAGLTAGAVKG</sequence>
<keyword evidence="5 7" id="KW-1133">Transmembrane helix</keyword>
<feature type="transmembrane region" description="Helical" evidence="7">
    <location>
        <begin position="78"/>
        <end position="100"/>
    </location>
</feature>
<evidence type="ECO:0000256" key="4">
    <source>
        <dbReference type="ARBA" id="ARBA00022692"/>
    </source>
</evidence>
<evidence type="ECO:0000256" key="1">
    <source>
        <dbReference type="ARBA" id="ARBA00004651"/>
    </source>
</evidence>
<dbReference type="PROSITE" id="PS50928">
    <property type="entry name" value="ABC_TM1"/>
    <property type="match status" value="1"/>
</dbReference>
<evidence type="ECO:0000256" key="2">
    <source>
        <dbReference type="ARBA" id="ARBA00022448"/>
    </source>
</evidence>
<feature type="domain" description="ABC transmembrane type-1" evidence="8">
    <location>
        <begin position="74"/>
        <end position="267"/>
    </location>
</feature>
<evidence type="ECO:0000256" key="3">
    <source>
        <dbReference type="ARBA" id="ARBA00022475"/>
    </source>
</evidence>
<feature type="transmembrane region" description="Helical" evidence="7">
    <location>
        <begin position="216"/>
        <end position="239"/>
    </location>
</feature>